<evidence type="ECO:0000313" key="1">
    <source>
        <dbReference type="EMBL" id="MFD1222662.1"/>
    </source>
</evidence>
<sequence length="219" mass="23279">MLGLLTLGHSPRADLEVPFRSILPSSVPIAMKGGLDGLTPDAILLLAKQAGEHPLHVITQDGPVVIQQEALIGPLEQRANELADAGAKLVVLLCAGDFPPFHSQAVVILPGQLLESKARSTAGSSRLGVVVPAESQVQAAGRRWRQAGFEPAVMLPPDGTGAVEELIDNLRAAEVEQVVLDCISFTWGLKQKLHEELGVPVWLPSELAAREAKEQLLVV</sequence>
<dbReference type="Pfam" id="PF07302">
    <property type="entry name" value="AroM"/>
    <property type="match status" value="1"/>
</dbReference>
<keyword evidence="2" id="KW-1185">Reference proteome</keyword>
<proteinExistence type="predicted"/>
<protein>
    <submittedName>
        <fullName evidence="1">AroM family protein</fullName>
    </submittedName>
</protein>
<organism evidence="1 2">
    <name type="scientific">Paenibacillus vulneris</name>
    <dbReference type="NCBI Taxonomy" id="1133364"/>
    <lineage>
        <taxon>Bacteria</taxon>
        <taxon>Bacillati</taxon>
        <taxon>Bacillota</taxon>
        <taxon>Bacilli</taxon>
        <taxon>Bacillales</taxon>
        <taxon>Paenibacillaceae</taxon>
        <taxon>Paenibacillus</taxon>
    </lineage>
</organism>
<evidence type="ECO:0000313" key="2">
    <source>
        <dbReference type="Proteomes" id="UP001597180"/>
    </source>
</evidence>
<dbReference type="InterPro" id="IPR010843">
    <property type="entry name" value="Uncharacterised_AroM"/>
</dbReference>
<reference evidence="2" key="1">
    <citation type="journal article" date="2019" name="Int. J. Syst. Evol. Microbiol.">
        <title>The Global Catalogue of Microorganisms (GCM) 10K type strain sequencing project: providing services to taxonomists for standard genome sequencing and annotation.</title>
        <authorList>
            <consortium name="The Broad Institute Genomics Platform"/>
            <consortium name="The Broad Institute Genome Sequencing Center for Infectious Disease"/>
            <person name="Wu L."/>
            <person name="Ma J."/>
        </authorList>
    </citation>
    <scope>NUCLEOTIDE SEQUENCE [LARGE SCALE GENOMIC DNA]</scope>
    <source>
        <strain evidence="2">CCUG 53270</strain>
    </source>
</reference>
<dbReference type="EMBL" id="JBHTLU010000031">
    <property type="protein sequence ID" value="MFD1222662.1"/>
    <property type="molecule type" value="Genomic_DNA"/>
</dbReference>
<gene>
    <name evidence="1" type="ORF">ACFQ4B_21320</name>
</gene>
<name>A0ABW3UQQ1_9BACL</name>
<accession>A0ABW3UQQ1</accession>
<comment type="caution">
    <text evidence="1">The sequence shown here is derived from an EMBL/GenBank/DDBJ whole genome shotgun (WGS) entry which is preliminary data.</text>
</comment>
<dbReference type="RefSeq" id="WP_345588370.1">
    <property type="nucleotide sequence ID" value="NZ_BAABJG010000015.1"/>
</dbReference>
<dbReference type="Proteomes" id="UP001597180">
    <property type="component" value="Unassembled WGS sequence"/>
</dbReference>